<dbReference type="GO" id="GO:0046316">
    <property type="term" value="F:gluconokinase activity"/>
    <property type="evidence" value="ECO:0007669"/>
    <property type="project" value="UniProtKB-EC"/>
</dbReference>
<proteinExistence type="inferred from homology"/>
<organism evidence="10 11">
    <name type="scientific">Gonapodya prolifera (strain JEL478)</name>
    <name type="common">Monoblepharis prolifera</name>
    <dbReference type="NCBI Taxonomy" id="1344416"/>
    <lineage>
        <taxon>Eukaryota</taxon>
        <taxon>Fungi</taxon>
        <taxon>Fungi incertae sedis</taxon>
        <taxon>Chytridiomycota</taxon>
        <taxon>Chytridiomycota incertae sedis</taxon>
        <taxon>Monoblepharidomycetes</taxon>
        <taxon>Monoblepharidales</taxon>
        <taxon>Gonapodyaceae</taxon>
        <taxon>Gonapodya</taxon>
    </lineage>
</organism>
<dbReference type="NCBIfam" id="TIGR01313">
    <property type="entry name" value="therm_gnt_kin"/>
    <property type="match status" value="1"/>
</dbReference>
<accession>A0A139AC30</accession>
<comment type="similarity">
    <text evidence="2 9">Belongs to the gluconokinase GntK/GntV family.</text>
</comment>
<evidence type="ECO:0000256" key="9">
    <source>
        <dbReference type="RuleBase" id="RU363066"/>
    </source>
</evidence>
<comment type="catalytic activity">
    <reaction evidence="8 9">
        <text>D-gluconate + ATP = 6-phospho-D-gluconate + ADP + H(+)</text>
        <dbReference type="Rhea" id="RHEA:19433"/>
        <dbReference type="ChEBI" id="CHEBI:15378"/>
        <dbReference type="ChEBI" id="CHEBI:18391"/>
        <dbReference type="ChEBI" id="CHEBI:30616"/>
        <dbReference type="ChEBI" id="CHEBI:58759"/>
        <dbReference type="ChEBI" id="CHEBI:456216"/>
        <dbReference type="EC" id="2.7.1.12"/>
    </reaction>
</comment>
<dbReference type="OMA" id="YEGDDYH"/>
<dbReference type="InterPro" id="IPR006001">
    <property type="entry name" value="Therm_gnt_kin"/>
</dbReference>
<dbReference type="GO" id="GO:0005975">
    <property type="term" value="P:carbohydrate metabolic process"/>
    <property type="evidence" value="ECO:0007669"/>
    <property type="project" value="InterPro"/>
</dbReference>
<evidence type="ECO:0000256" key="2">
    <source>
        <dbReference type="ARBA" id="ARBA00008420"/>
    </source>
</evidence>
<evidence type="ECO:0000313" key="11">
    <source>
        <dbReference type="Proteomes" id="UP000070544"/>
    </source>
</evidence>
<dbReference type="InterPro" id="IPR027417">
    <property type="entry name" value="P-loop_NTPase"/>
</dbReference>
<evidence type="ECO:0000256" key="4">
    <source>
        <dbReference type="ARBA" id="ARBA00022679"/>
    </source>
</evidence>
<dbReference type="UniPathway" id="UPA00792"/>
<dbReference type="EMBL" id="KQ965770">
    <property type="protein sequence ID" value="KXS14219.1"/>
    <property type="molecule type" value="Genomic_DNA"/>
</dbReference>
<dbReference type="PANTHER" id="PTHR43442:SF3">
    <property type="entry name" value="GLUCONOKINASE-RELATED"/>
    <property type="match status" value="1"/>
</dbReference>
<evidence type="ECO:0000256" key="5">
    <source>
        <dbReference type="ARBA" id="ARBA00022741"/>
    </source>
</evidence>
<dbReference type="GO" id="GO:0009051">
    <property type="term" value="P:pentose-phosphate shunt, oxidative branch"/>
    <property type="evidence" value="ECO:0007669"/>
    <property type="project" value="EnsemblFungi"/>
</dbReference>
<sequence length="211" mass="22889">MESATISVIFVMGVAGCGKSTVMEHLHQKLSDELLSAPVASIEGDKLHPQANIDKMARGIPLTDDDRWPWLAEIRSDVAKQGLQLLREHSGASTARVLVTCSSLKRAYRAFLADESTYRSTIASLTSIATPSRVASVSVTFAFLNTPREVLEHRISSRPGHFMKAGMLESQMNTLEVPTSEEGVEGGYKVLNVDASQPLDAIVEQIAHGKT</sequence>
<reference evidence="10 11" key="1">
    <citation type="journal article" date="2015" name="Genome Biol. Evol.">
        <title>Phylogenomic analyses indicate that early fungi evolved digesting cell walls of algal ancestors of land plants.</title>
        <authorList>
            <person name="Chang Y."/>
            <person name="Wang S."/>
            <person name="Sekimoto S."/>
            <person name="Aerts A.L."/>
            <person name="Choi C."/>
            <person name="Clum A."/>
            <person name="LaButti K.M."/>
            <person name="Lindquist E.A."/>
            <person name="Yee Ngan C."/>
            <person name="Ohm R.A."/>
            <person name="Salamov A.A."/>
            <person name="Grigoriev I.V."/>
            <person name="Spatafora J.W."/>
            <person name="Berbee M.L."/>
        </authorList>
    </citation>
    <scope>NUCLEOTIDE SEQUENCE [LARGE SCALE GENOMIC DNA]</scope>
    <source>
        <strain evidence="10 11">JEL478</strain>
    </source>
</reference>
<dbReference type="Gene3D" id="3.40.50.300">
    <property type="entry name" value="P-loop containing nucleotide triphosphate hydrolases"/>
    <property type="match status" value="1"/>
</dbReference>
<name>A0A139AC30_GONPJ</name>
<evidence type="ECO:0000313" key="10">
    <source>
        <dbReference type="EMBL" id="KXS14219.1"/>
    </source>
</evidence>
<keyword evidence="5 9" id="KW-0547">Nucleotide-binding</keyword>
<dbReference type="SUPFAM" id="SSF52540">
    <property type="entry name" value="P-loop containing nucleoside triphosphate hydrolases"/>
    <property type="match status" value="1"/>
</dbReference>
<keyword evidence="4 9" id="KW-0808">Transferase</keyword>
<dbReference type="AlphaFoldDB" id="A0A139AC30"/>
<keyword evidence="11" id="KW-1185">Reference proteome</keyword>
<dbReference type="OrthoDB" id="275177at2759"/>
<evidence type="ECO:0000256" key="6">
    <source>
        <dbReference type="ARBA" id="ARBA00022777"/>
    </source>
</evidence>
<evidence type="ECO:0000256" key="3">
    <source>
        <dbReference type="ARBA" id="ARBA00012054"/>
    </source>
</evidence>
<dbReference type="CDD" id="cd02021">
    <property type="entry name" value="GntK"/>
    <property type="match status" value="1"/>
</dbReference>
<dbReference type="Pfam" id="PF13671">
    <property type="entry name" value="AAA_33"/>
    <property type="match status" value="1"/>
</dbReference>
<dbReference type="EC" id="2.7.1.12" evidence="3 9"/>
<protein>
    <recommendedName>
        <fullName evidence="3 9">Gluconokinase</fullName>
        <ecNumber evidence="3 9">2.7.1.12</ecNumber>
    </recommendedName>
</protein>
<keyword evidence="7 9" id="KW-0067">ATP-binding</keyword>
<keyword evidence="6 9" id="KW-0418">Kinase</keyword>
<evidence type="ECO:0000256" key="7">
    <source>
        <dbReference type="ARBA" id="ARBA00022840"/>
    </source>
</evidence>
<dbReference type="STRING" id="1344416.A0A139AC30"/>
<evidence type="ECO:0000256" key="8">
    <source>
        <dbReference type="ARBA" id="ARBA00048090"/>
    </source>
</evidence>
<dbReference type="PANTHER" id="PTHR43442">
    <property type="entry name" value="GLUCONOKINASE-RELATED"/>
    <property type="match status" value="1"/>
</dbReference>
<gene>
    <name evidence="10" type="ORF">M427DRAFT_135844</name>
</gene>
<dbReference type="GO" id="GO:0005524">
    <property type="term" value="F:ATP binding"/>
    <property type="evidence" value="ECO:0007669"/>
    <property type="project" value="UniProtKB-KW"/>
</dbReference>
<dbReference type="Proteomes" id="UP000070544">
    <property type="component" value="Unassembled WGS sequence"/>
</dbReference>
<comment type="pathway">
    <text evidence="1 9">Carbohydrate acid metabolism; D-gluconate degradation.</text>
</comment>
<dbReference type="GO" id="GO:0005737">
    <property type="term" value="C:cytoplasm"/>
    <property type="evidence" value="ECO:0007669"/>
    <property type="project" value="TreeGrafter"/>
</dbReference>
<evidence type="ECO:0000256" key="1">
    <source>
        <dbReference type="ARBA" id="ARBA00004875"/>
    </source>
</evidence>